<evidence type="ECO:0000313" key="2">
    <source>
        <dbReference type="Proteomes" id="UP000299102"/>
    </source>
</evidence>
<dbReference type="EMBL" id="BGZK01002224">
    <property type="protein sequence ID" value="GBP91935.1"/>
    <property type="molecule type" value="Genomic_DNA"/>
</dbReference>
<organism evidence="1 2">
    <name type="scientific">Eumeta variegata</name>
    <name type="common">Bagworm moth</name>
    <name type="synonym">Eumeta japonica</name>
    <dbReference type="NCBI Taxonomy" id="151549"/>
    <lineage>
        <taxon>Eukaryota</taxon>
        <taxon>Metazoa</taxon>
        <taxon>Ecdysozoa</taxon>
        <taxon>Arthropoda</taxon>
        <taxon>Hexapoda</taxon>
        <taxon>Insecta</taxon>
        <taxon>Pterygota</taxon>
        <taxon>Neoptera</taxon>
        <taxon>Endopterygota</taxon>
        <taxon>Lepidoptera</taxon>
        <taxon>Glossata</taxon>
        <taxon>Ditrysia</taxon>
        <taxon>Tineoidea</taxon>
        <taxon>Psychidae</taxon>
        <taxon>Oiketicinae</taxon>
        <taxon>Eumeta</taxon>
    </lineage>
</organism>
<keyword evidence="2" id="KW-1185">Reference proteome</keyword>
<dbReference type="Proteomes" id="UP000299102">
    <property type="component" value="Unassembled WGS sequence"/>
</dbReference>
<sequence>MEAAERRSGLECDVEETLRHVLRKFDYGKVEPLTQLIKGPLEVEENGFWSLSQRFSAVSSTNNASWIPDVKRDGREIAIVKARVKFNDQQAQYRAPATQTARAPPAALKRLFVSASAVSLLCAFCLRDDAHMFYAVLLDGVIKVDVL</sequence>
<protein>
    <submittedName>
        <fullName evidence="1">Uncharacterized protein</fullName>
    </submittedName>
</protein>
<reference evidence="1 2" key="1">
    <citation type="journal article" date="2019" name="Commun. Biol.">
        <title>The bagworm genome reveals a unique fibroin gene that provides high tensile strength.</title>
        <authorList>
            <person name="Kono N."/>
            <person name="Nakamura H."/>
            <person name="Ohtoshi R."/>
            <person name="Tomita M."/>
            <person name="Numata K."/>
            <person name="Arakawa K."/>
        </authorList>
    </citation>
    <scope>NUCLEOTIDE SEQUENCE [LARGE SCALE GENOMIC DNA]</scope>
</reference>
<dbReference type="AlphaFoldDB" id="A0A4C1ZZ42"/>
<proteinExistence type="predicted"/>
<name>A0A4C1ZZ42_EUMVA</name>
<gene>
    <name evidence="1" type="ORF">EVAR_103584_1</name>
</gene>
<comment type="caution">
    <text evidence="1">The sequence shown here is derived from an EMBL/GenBank/DDBJ whole genome shotgun (WGS) entry which is preliminary data.</text>
</comment>
<evidence type="ECO:0000313" key="1">
    <source>
        <dbReference type="EMBL" id="GBP91935.1"/>
    </source>
</evidence>
<accession>A0A4C1ZZ42</accession>